<feature type="transmembrane region" description="Helical" evidence="9">
    <location>
        <begin position="49"/>
        <end position="67"/>
    </location>
</feature>
<feature type="transmembrane region" description="Helical" evidence="9">
    <location>
        <begin position="88"/>
        <end position="115"/>
    </location>
</feature>
<evidence type="ECO:0000256" key="9">
    <source>
        <dbReference type="SAM" id="Phobius"/>
    </source>
</evidence>
<keyword evidence="3" id="KW-1003">Cell membrane</keyword>
<keyword evidence="2" id="KW-0813">Transport</keyword>
<evidence type="ECO:0000313" key="11">
    <source>
        <dbReference type="EMBL" id="UXP32763.1"/>
    </source>
</evidence>
<comment type="similarity">
    <text evidence="8">Belongs to the TRAP transporter small permease family.</text>
</comment>
<dbReference type="InterPro" id="IPR007387">
    <property type="entry name" value="TRAP_DctQ"/>
</dbReference>
<evidence type="ECO:0000256" key="6">
    <source>
        <dbReference type="ARBA" id="ARBA00022989"/>
    </source>
</evidence>
<evidence type="ECO:0000256" key="8">
    <source>
        <dbReference type="ARBA" id="ARBA00038436"/>
    </source>
</evidence>
<evidence type="ECO:0000256" key="5">
    <source>
        <dbReference type="ARBA" id="ARBA00022692"/>
    </source>
</evidence>
<accession>A0ABY6CQG6</accession>
<organism evidence="11 12">
    <name type="scientific">Reichenbachiella agarivorans</name>
    <dbReference type="NCBI Taxonomy" id="2979464"/>
    <lineage>
        <taxon>Bacteria</taxon>
        <taxon>Pseudomonadati</taxon>
        <taxon>Bacteroidota</taxon>
        <taxon>Cytophagia</taxon>
        <taxon>Cytophagales</taxon>
        <taxon>Reichenbachiellaceae</taxon>
        <taxon>Reichenbachiella</taxon>
    </lineage>
</organism>
<evidence type="ECO:0000256" key="7">
    <source>
        <dbReference type="ARBA" id="ARBA00023136"/>
    </source>
</evidence>
<evidence type="ECO:0000259" key="10">
    <source>
        <dbReference type="Pfam" id="PF04290"/>
    </source>
</evidence>
<evidence type="ECO:0000313" key="12">
    <source>
        <dbReference type="Proteomes" id="UP001065174"/>
    </source>
</evidence>
<dbReference type="Pfam" id="PF04290">
    <property type="entry name" value="DctQ"/>
    <property type="match status" value="1"/>
</dbReference>
<feature type="domain" description="Tripartite ATP-independent periplasmic transporters DctQ component" evidence="10">
    <location>
        <begin position="21"/>
        <end position="150"/>
    </location>
</feature>
<dbReference type="PANTHER" id="PTHR35011:SF2">
    <property type="entry name" value="2,3-DIKETO-L-GULONATE TRAP TRANSPORTER SMALL PERMEASE PROTEIN YIAM"/>
    <property type="match status" value="1"/>
</dbReference>
<proteinExistence type="inferred from homology"/>
<sequence length="153" mass="17180">MTRERLDKILEAVLSMLLGLMVLNVLWQVASRYLLNDPSIFTDELARYLLIWVGLVGAAYASGKHMHVSIALLERKLNDEQKKIQNKVIYVLVILFAVVVLIIGGSRLVYISFILGQQSSAMQIPLGYVYLALPLSGLLVCYYTIHDLLNADN</sequence>
<evidence type="ECO:0000256" key="4">
    <source>
        <dbReference type="ARBA" id="ARBA00022519"/>
    </source>
</evidence>
<dbReference type="InterPro" id="IPR055348">
    <property type="entry name" value="DctQ"/>
</dbReference>
<dbReference type="RefSeq" id="WP_262310198.1">
    <property type="nucleotide sequence ID" value="NZ_CP106679.1"/>
</dbReference>
<keyword evidence="6 9" id="KW-1133">Transmembrane helix</keyword>
<dbReference type="PANTHER" id="PTHR35011">
    <property type="entry name" value="2,3-DIKETO-L-GULONATE TRAP TRANSPORTER SMALL PERMEASE PROTEIN YIAM"/>
    <property type="match status" value="1"/>
</dbReference>
<comment type="subcellular location">
    <subcellularLocation>
        <location evidence="1">Cell inner membrane</location>
        <topology evidence="1">Multi-pass membrane protein</topology>
    </subcellularLocation>
</comment>
<feature type="transmembrane region" description="Helical" evidence="9">
    <location>
        <begin position="12"/>
        <end position="29"/>
    </location>
</feature>
<dbReference type="EMBL" id="CP106679">
    <property type="protein sequence ID" value="UXP32763.1"/>
    <property type="molecule type" value="Genomic_DNA"/>
</dbReference>
<evidence type="ECO:0000256" key="2">
    <source>
        <dbReference type="ARBA" id="ARBA00022448"/>
    </source>
</evidence>
<evidence type="ECO:0000256" key="3">
    <source>
        <dbReference type="ARBA" id="ARBA00022475"/>
    </source>
</evidence>
<keyword evidence="7 9" id="KW-0472">Membrane</keyword>
<keyword evidence="4" id="KW-0997">Cell inner membrane</keyword>
<keyword evidence="5 9" id="KW-0812">Transmembrane</keyword>
<gene>
    <name evidence="11" type="ORF">N6H18_02150</name>
</gene>
<keyword evidence="12" id="KW-1185">Reference proteome</keyword>
<feature type="transmembrane region" description="Helical" evidence="9">
    <location>
        <begin position="127"/>
        <end position="145"/>
    </location>
</feature>
<protein>
    <submittedName>
        <fullName evidence="11">TRAP transporter small permease</fullName>
    </submittedName>
</protein>
<evidence type="ECO:0000256" key="1">
    <source>
        <dbReference type="ARBA" id="ARBA00004429"/>
    </source>
</evidence>
<name>A0ABY6CQG6_9BACT</name>
<dbReference type="Proteomes" id="UP001065174">
    <property type="component" value="Chromosome"/>
</dbReference>
<reference evidence="11" key="1">
    <citation type="submission" date="2022-09" db="EMBL/GenBank/DDBJ databases">
        <title>Comparative genomics and taxonomic characterization of three novel marine species of genus Reichenbachiella exhibiting antioxidant and polysaccharide degradation activities.</title>
        <authorList>
            <person name="Muhammad N."/>
            <person name="Lee Y.-J."/>
            <person name="Ko J."/>
            <person name="Kim S.-G."/>
        </authorList>
    </citation>
    <scope>NUCLEOTIDE SEQUENCE</scope>
    <source>
        <strain evidence="11">BKB1-1</strain>
    </source>
</reference>